<feature type="signal peptide" evidence="1">
    <location>
        <begin position="1"/>
        <end position="22"/>
    </location>
</feature>
<keyword evidence="1" id="KW-0732">Signal</keyword>
<reference evidence="2 3" key="1">
    <citation type="submission" date="2018-08" db="EMBL/GenBank/DDBJ databases">
        <title>Erythrobacter zhengii sp.nov., a bacterium isolated from deep-sea sediment.</title>
        <authorList>
            <person name="Fang C."/>
            <person name="Wu Y.-H."/>
            <person name="Sun C."/>
            <person name="Wang H."/>
            <person name="Cheng H."/>
            <person name="Meng F.-X."/>
            <person name="Wang C.-S."/>
            <person name="Xu X.-W."/>
        </authorList>
    </citation>
    <scope>NUCLEOTIDE SEQUENCE [LARGE SCALE GENOMIC DNA]</scope>
    <source>
        <strain evidence="2 3">CCTCC AB 2015396</strain>
    </source>
</reference>
<proteinExistence type="predicted"/>
<feature type="chain" id="PRO_5017244314" description="DUF2059 domain-containing protein" evidence="1">
    <location>
        <begin position="23"/>
        <end position="270"/>
    </location>
</feature>
<organism evidence="2 3">
    <name type="scientific">Aurantiacibacter xanthus</name>
    <dbReference type="NCBI Taxonomy" id="1784712"/>
    <lineage>
        <taxon>Bacteria</taxon>
        <taxon>Pseudomonadati</taxon>
        <taxon>Pseudomonadota</taxon>
        <taxon>Alphaproteobacteria</taxon>
        <taxon>Sphingomonadales</taxon>
        <taxon>Erythrobacteraceae</taxon>
        <taxon>Aurantiacibacter</taxon>
    </lineage>
</organism>
<dbReference type="AlphaFoldDB" id="A0A3A1PHU3"/>
<evidence type="ECO:0008006" key="4">
    <source>
        <dbReference type="Google" id="ProtNLM"/>
    </source>
</evidence>
<sequence>MKRFSLLVAALAAAAMPAPAFAQADSADVDAETMELIGAIFQPPPLTQAEEARLPAATALIDKIVPNGTMGEMMGGMFEGFLRPMMSMGEGEQMPPLADLLGVTSEQLASVNSETAARAVAILDPEWELRREREIDAVPRAMSAMMTALEPTLKAALAEVYAVSFDTEQLTDIDAFFSTESGAIYARKSFTMASDPRYLGAMMQAMPQILGGMADMEAVLTAATADLATPRSWEELEPAEQDKLLGVLGMSREELEANMSSVDAEEVHDH</sequence>
<comment type="caution">
    <text evidence="2">The sequence shown here is derived from an EMBL/GenBank/DDBJ whole genome shotgun (WGS) entry which is preliminary data.</text>
</comment>
<evidence type="ECO:0000313" key="2">
    <source>
        <dbReference type="EMBL" id="RIV93382.1"/>
    </source>
</evidence>
<dbReference type="OrthoDB" id="7409988at2"/>
<name>A0A3A1PHU3_9SPHN</name>
<keyword evidence="3" id="KW-1185">Reference proteome</keyword>
<accession>A0A3A1PHU3</accession>
<dbReference type="EMBL" id="QXFM01000003">
    <property type="protein sequence ID" value="RIV93382.1"/>
    <property type="molecule type" value="Genomic_DNA"/>
</dbReference>
<evidence type="ECO:0000256" key="1">
    <source>
        <dbReference type="SAM" id="SignalP"/>
    </source>
</evidence>
<dbReference type="RefSeq" id="WP_119591187.1">
    <property type="nucleotide sequence ID" value="NZ_QXFM01000003.1"/>
</dbReference>
<evidence type="ECO:0000313" key="3">
    <source>
        <dbReference type="Proteomes" id="UP000265366"/>
    </source>
</evidence>
<dbReference type="Proteomes" id="UP000265366">
    <property type="component" value="Unassembled WGS sequence"/>
</dbReference>
<protein>
    <recommendedName>
        <fullName evidence="4">DUF2059 domain-containing protein</fullName>
    </recommendedName>
</protein>
<gene>
    <name evidence="2" type="ORF">D2V17_00470</name>
</gene>